<name>A0A399QKC1_9MICO</name>
<comment type="caution">
    <text evidence="1">The sequence shown here is derived from an EMBL/GenBank/DDBJ whole genome shotgun (WGS) entry which is preliminary data.</text>
</comment>
<reference evidence="1 2" key="1">
    <citation type="submission" date="2018-08" db="EMBL/GenBank/DDBJ databases">
        <title>Genome Sequence of Clavibacter michiganensis Subspecies type strains, and the Atypical Peach-Colored Strains Isolated from Tomato.</title>
        <authorList>
            <person name="Osdaghi E."/>
            <person name="Portier P."/>
            <person name="Briand M."/>
            <person name="Jacques M.-A."/>
        </authorList>
    </citation>
    <scope>NUCLEOTIDE SEQUENCE [LARGE SCALE GENOMIC DNA]</scope>
    <source>
        <strain evidence="1 2">CFBP 7577</strain>
    </source>
</reference>
<evidence type="ECO:0000313" key="1">
    <source>
        <dbReference type="EMBL" id="RIJ19436.1"/>
    </source>
</evidence>
<accession>A0A399QKC1</accession>
<sequence length="75" mass="8306">MILIEFEVRKEKGGWVSRRTDARRASVVAATQHEVVAATRGIAERAGGGRISIFGRDGILRQSYVVQPEQRRLAA</sequence>
<protein>
    <submittedName>
        <fullName evidence="1">DUF2188 domain-containing protein</fullName>
    </submittedName>
</protein>
<dbReference type="InterPro" id="IPR018691">
    <property type="entry name" value="DUF2188"/>
</dbReference>
<proteinExistence type="predicted"/>
<dbReference type="Pfam" id="PF09954">
    <property type="entry name" value="DUF2188"/>
    <property type="match status" value="1"/>
</dbReference>
<gene>
    <name evidence="1" type="ORF">DZF97_00640</name>
</gene>
<dbReference type="RefSeq" id="WP_434173167.1">
    <property type="nucleotide sequence ID" value="NZ_CP168430.1"/>
</dbReference>
<dbReference type="EMBL" id="QWED01000005">
    <property type="protein sequence ID" value="RIJ19436.1"/>
    <property type="molecule type" value="Genomic_DNA"/>
</dbReference>
<organism evidence="1 2">
    <name type="scientific">Clavibacter nebraskensis</name>
    <dbReference type="NCBI Taxonomy" id="31963"/>
    <lineage>
        <taxon>Bacteria</taxon>
        <taxon>Bacillati</taxon>
        <taxon>Actinomycetota</taxon>
        <taxon>Actinomycetes</taxon>
        <taxon>Micrococcales</taxon>
        <taxon>Microbacteriaceae</taxon>
        <taxon>Clavibacter</taxon>
    </lineage>
</organism>
<dbReference type="AlphaFoldDB" id="A0A399QKC1"/>
<evidence type="ECO:0000313" key="2">
    <source>
        <dbReference type="Proteomes" id="UP000265361"/>
    </source>
</evidence>
<dbReference type="Proteomes" id="UP000265361">
    <property type="component" value="Unassembled WGS sequence"/>
</dbReference>